<dbReference type="WBParaSite" id="Minc3s04151g35610">
    <property type="protein sequence ID" value="Minc3s04151g35610"/>
    <property type="gene ID" value="Minc3s04151g35610"/>
</dbReference>
<dbReference type="SUPFAM" id="SSF48726">
    <property type="entry name" value="Immunoglobulin"/>
    <property type="match status" value="1"/>
</dbReference>
<dbReference type="Gene3D" id="2.60.40.10">
    <property type="entry name" value="Immunoglobulins"/>
    <property type="match status" value="1"/>
</dbReference>
<dbReference type="InterPro" id="IPR036179">
    <property type="entry name" value="Ig-like_dom_sf"/>
</dbReference>
<organism evidence="1 2">
    <name type="scientific">Meloidogyne incognita</name>
    <name type="common">Southern root-knot nematode worm</name>
    <name type="synonym">Oxyuris incognita</name>
    <dbReference type="NCBI Taxonomy" id="6306"/>
    <lineage>
        <taxon>Eukaryota</taxon>
        <taxon>Metazoa</taxon>
        <taxon>Ecdysozoa</taxon>
        <taxon>Nematoda</taxon>
        <taxon>Chromadorea</taxon>
        <taxon>Rhabditida</taxon>
        <taxon>Tylenchina</taxon>
        <taxon>Tylenchomorpha</taxon>
        <taxon>Tylenchoidea</taxon>
        <taxon>Meloidogynidae</taxon>
        <taxon>Meloidogyninae</taxon>
        <taxon>Meloidogyne</taxon>
        <taxon>Meloidogyne incognita group</taxon>
    </lineage>
</organism>
<sequence length="69" mass="7744">MDKEKDDDIVPGFSGRYKLLKESNDELNLAISNLTLDDDGKFQCQVIGPNGVFLRSHDFVEVLDMLNIG</sequence>
<protein>
    <submittedName>
        <fullName evidence="2">Uncharacterized protein</fullName>
    </submittedName>
</protein>
<evidence type="ECO:0000313" key="2">
    <source>
        <dbReference type="WBParaSite" id="Minc3s04151g35610"/>
    </source>
</evidence>
<keyword evidence="1" id="KW-1185">Reference proteome</keyword>
<evidence type="ECO:0000313" key="1">
    <source>
        <dbReference type="Proteomes" id="UP000887563"/>
    </source>
</evidence>
<accession>A0A914N897</accession>
<proteinExistence type="predicted"/>
<name>A0A914N897_MELIC</name>
<dbReference type="Proteomes" id="UP000887563">
    <property type="component" value="Unplaced"/>
</dbReference>
<reference evidence="2" key="1">
    <citation type="submission" date="2022-11" db="UniProtKB">
        <authorList>
            <consortium name="WormBaseParasite"/>
        </authorList>
    </citation>
    <scope>IDENTIFICATION</scope>
</reference>
<dbReference type="AlphaFoldDB" id="A0A914N897"/>
<dbReference type="InterPro" id="IPR013783">
    <property type="entry name" value="Ig-like_fold"/>
</dbReference>